<keyword evidence="8 9" id="KW-0143">Chaperone</keyword>
<dbReference type="PROSITE" id="PS51918">
    <property type="entry name" value="RADICAL_SAM"/>
    <property type="match status" value="1"/>
</dbReference>
<evidence type="ECO:0000256" key="2">
    <source>
        <dbReference type="ARBA" id="ARBA00017228"/>
    </source>
</evidence>
<keyword evidence="9" id="KW-0004">4Fe-4S</keyword>
<keyword evidence="4 9" id="KW-0949">S-adenosyl-L-methionine</keyword>
<evidence type="ECO:0000256" key="9">
    <source>
        <dbReference type="RuleBase" id="RU364116"/>
    </source>
</evidence>
<evidence type="ECO:0000256" key="6">
    <source>
        <dbReference type="ARBA" id="ARBA00023004"/>
    </source>
</evidence>
<reference evidence="12 13" key="1">
    <citation type="submission" date="2018-01" db="EMBL/GenBank/DDBJ databases">
        <authorList>
            <person name="Gaut B.S."/>
            <person name="Morton B.R."/>
            <person name="Clegg M.T."/>
            <person name="Duvall M.R."/>
        </authorList>
    </citation>
    <scope>NUCLEOTIDE SEQUENCE [LARGE SCALE GENOMIC DNA]</scope>
    <source>
        <strain evidence="12">GP69</strain>
    </source>
</reference>
<evidence type="ECO:0000256" key="3">
    <source>
        <dbReference type="ARBA" id="ARBA00022617"/>
    </source>
</evidence>
<dbReference type="GO" id="GO:0046872">
    <property type="term" value="F:metal ion binding"/>
    <property type="evidence" value="ECO:0007669"/>
    <property type="project" value="UniProtKB-UniRule"/>
</dbReference>
<dbReference type="GO" id="GO:0004109">
    <property type="term" value="F:coproporphyrinogen oxidase activity"/>
    <property type="evidence" value="ECO:0007669"/>
    <property type="project" value="InterPro"/>
</dbReference>
<proteinExistence type="inferred from homology"/>
<feature type="domain" description="Radical SAM core" evidence="11">
    <location>
        <begin position="5"/>
        <end position="243"/>
    </location>
</feature>
<accession>A0A2K4ZDR3</accession>
<dbReference type="Proteomes" id="UP000236311">
    <property type="component" value="Unassembled WGS sequence"/>
</dbReference>
<dbReference type="Pfam" id="PF04055">
    <property type="entry name" value="Radical_SAM"/>
    <property type="match status" value="1"/>
</dbReference>
<dbReference type="OrthoDB" id="9808022at2"/>
<dbReference type="SMART" id="SM00729">
    <property type="entry name" value="Elp3"/>
    <property type="match status" value="1"/>
</dbReference>
<dbReference type="Gene3D" id="3.20.20.70">
    <property type="entry name" value="Aldolase class I"/>
    <property type="match status" value="1"/>
</dbReference>
<dbReference type="RefSeq" id="WP_103238668.1">
    <property type="nucleotide sequence ID" value="NZ_CANRXC010000001.1"/>
</dbReference>
<keyword evidence="6 9" id="KW-0408">Iron</keyword>
<evidence type="ECO:0000256" key="4">
    <source>
        <dbReference type="ARBA" id="ARBA00022691"/>
    </source>
</evidence>
<gene>
    <name evidence="12" type="primary">hemN_1</name>
    <name evidence="12" type="ORF">AMURIS_01303</name>
</gene>
<keyword evidence="3 9" id="KW-0349">Heme</keyword>
<dbReference type="InterPro" id="IPR013785">
    <property type="entry name" value="Aldolase_TIM"/>
</dbReference>
<dbReference type="NCBIfam" id="TIGR00539">
    <property type="entry name" value="hemN_rel"/>
    <property type="match status" value="1"/>
</dbReference>
<sequence length="426" mass="47543">MSEQYCAEKELELYFHIPFCVKKCLYCDFLSAPGDERTMRAYMKALLAETAGSASRYAECYITSIFIGGGTPSVVPMECVEELLAAVMSHYNLAEDAEITMEVNPGTISEEGLLRLRKAGVNRLSIGLQSAHNEELAAIGRIHTWEEFEVSFAAARAAGFDNINVDLMSALPGQTISVYRDSLRKVLSLNRPPEHISAYSLIVEEGTPFYEKCEKGELDIPDEDTDRVMYRETKAILAREGYRRYEISNYAKKGYECRHNCGYWRRKNYIGFGIGAASLLENVRFRNGSQLNAYLANPLGCREEIQKLSIQEQMEEFFFLGLRMTEGTDCGEFETLFGRRPEEVYGAVIRKNIRDGLLRYRMGTERTAGRSDSMLRDSGDRAGKADNAGTGGADSGSGKVSGCAVCLALTDRGMDVSNYVMAQFLL</sequence>
<comment type="subcellular location">
    <subcellularLocation>
        <location evidence="9">Cytoplasm</location>
    </subcellularLocation>
</comment>
<evidence type="ECO:0000259" key="11">
    <source>
        <dbReference type="PROSITE" id="PS51918"/>
    </source>
</evidence>
<keyword evidence="12" id="KW-0560">Oxidoreductase</keyword>
<protein>
    <recommendedName>
        <fullName evidence="2 9">Heme chaperone HemW</fullName>
    </recommendedName>
</protein>
<dbReference type="InterPro" id="IPR007197">
    <property type="entry name" value="rSAM"/>
</dbReference>
<keyword evidence="13" id="KW-1185">Reference proteome</keyword>
<evidence type="ECO:0000256" key="10">
    <source>
        <dbReference type="SAM" id="MobiDB-lite"/>
    </source>
</evidence>
<dbReference type="AlphaFoldDB" id="A0A2K4ZDR3"/>
<dbReference type="PANTHER" id="PTHR13932:SF5">
    <property type="entry name" value="RADICAL S-ADENOSYL METHIONINE DOMAIN-CONTAINING PROTEIN 1, MITOCHONDRIAL"/>
    <property type="match status" value="1"/>
</dbReference>
<dbReference type="GO" id="GO:0006779">
    <property type="term" value="P:porphyrin-containing compound biosynthetic process"/>
    <property type="evidence" value="ECO:0007669"/>
    <property type="project" value="InterPro"/>
</dbReference>
<evidence type="ECO:0000256" key="5">
    <source>
        <dbReference type="ARBA" id="ARBA00022723"/>
    </source>
</evidence>
<dbReference type="EMBL" id="OFSM01000005">
    <property type="protein sequence ID" value="SOY28593.1"/>
    <property type="molecule type" value="Genomic_DNA"/>
</dbReference>
<comment type="function">
    <text evidence="9">Probably acts as a heme chaperone, transferring heme to an unknown acceptor. Binds one molecule of heme per monomer, possibly covalently. Binds 1 [4Fe-4S] cluster. The cluster is coordinated with 3 cysteines and an exchangeable S-adenosyl-L-methionine.</text>
</comment>
<dbReference type="GO" id="GO:0051539">
    <property type="term" value="F:4 iron, 4 sulfur cluster binding"/>
    <property type="evidence" value="ECO:0007669"/>
    <property type="project" value="UniProtKB-UniRule"/>
</dbReference>
<organism evidence="12 13">
    <name type="scientific">Acetatifactor muris</name>
    <dbReference type="NCBI Taxonomy" id="879566"/>
    <lineage>
        <taxon>Bacteria</taxon>
        <taxon>Bacillati</taxon>
        <taxon>Bacillota</taxon>
        <taxon>Clostridia</taxon>
        <taxon>Lachnospirales</taxon>
        <taxon>Lachnospiraceae</taxon>
        <taxon>Acetatifactor</taxon>
    </lineage>
</organism>
<evidence type="ECO:0000256" key="8">
    <source>
        <dbReference type="ARBA" id="ARBA00023186"/>
    </source>
</evidence>
<comment type="similarity">
    <text evidence="1">Belongs to the anaerobic coproporphyrinogen-III oxidase family. HemW subfamily.</text>
</comment>
<evidence type="ECO:0000256" key="7">
    <source>
        <dbReference type="ARBA" id="ARBA00023014"/>
    </source>
</evidence>
<feature type="compositionally biased region" description="Basic and acidic residues" evidence="10">
    <location>
        <begin position="368"/>
        <end position="384"/>
    </location>
</feature>
<dbReference type="SFLD" id="SFLDG01065">
    <property type="entry name" value="anaerobic_coproporphyrinogen-I"/>
    <property type="match status" value="1"/>
</dbReference>
<dbReference type="Pfam" id="PF06969">
    <property type="entry name" value="HemN_C"/>
    <property type="match status" value="1"/>
</dbReference>
<dbReference type="InterPro" id="IPR010723">
    <property type="entry name" value="HemN_C"/>
</dbReference>
<dbReference type="SFLD" id="SFLDF00288">
    <property type="entry name" value="HemN-like__clustered_with_nucl"/>
    <property type="match status" value="1"/>
</dbReference>
<dbReference type="InterPro" id="IPR006638">
    <property type="entry name" value="Elp3/MiaA/NifB-like_rSAM"/>
</dbReference>
<dbReference type="SFLD" id="SFLDS00029">
    <property type="entry name" value="Radical_SAM"/>
    <property type="match status" value="1"/>
</dbReference>
<dbReference type="InterPro" id="IPR034505">
    <property type="entry name" value="Coproporphyrinogen-III_oxidase"/>
</dbReference>
<dbReference type="PANTHER" id="PTHR13932">
    <property type="entry name" value="COPROPORPHYRINIGEN III OXIDASE"/>
    <property type="match status" value="1"/>
</dbReference>
<dbReference type="InterPro" id="IPR004559">
    <property type="entry name" value="HemW-like"/>
</dbReference>
<evidence type="ECO:0000256" key="1">
    <source>
        <dbReference type="ARBA" id="ARBA00006100"/>
    </source>
</evidence>
<dbReference type="SUPFAM" id="SSF102114">
    <property type="entry name" value="Radical SAM enzymes"/>
    <property type="match status" value="1"/>
</dbReference>
<dbReference type="InterPro" id="IPR058240">
    <property type="entry name" value="rSAM_sf"/>
</dbReference>
<feature type="region of interest" description="Disordered" evidence="10">
    <location>
        <begin position="368"/>
        <end position="399"/>
    </location>
</feature>
<keyword evidence="7 9" id="KW-0411">Iron-sulfur</keyword>
<dbReference type="SFLD" id="SFLDF00562">
    <property type="entry name" value="HemN-like__clustered_with_heat"/>
    <property type="match status" value="1"/>
</dbReference>
<evidence type="ECO:0000313" key="13">
    <source>
        <dbReference type="Proteomes" id="UP000236311"/>
    </source>
</evidence>
<keyword evidence="9" id="KW-0963">Cytoplasm</keyword>
<keyword evidence="5 9" id="KW-0479">Metal-binding</keyword>
<dbReference type="GO" id="GO:0005737">
    <property type="term" value="C:cytoplasm"/>
    <property type="evidence" value="ECO:0007669"/>
    <property type="project" value="UniProtKB-SubCell"/>
</dbReference>
<name>A0A2K4ZDR3_9FIRM</name>
<dbReference type="CDD" id="cd01335">
    <property type="entry name" value="Radical_SAM"/>
    <property type="match status" value="1"/>
</dbReference>
<evidence type="ECO:0000313" key="12">
    <source>
        <dbReference type="EMBL" id="SOY28593.1"/>
    </source>
</evidence>
<dbReference type="SFLD" id="SFLDG01082">
    <property type="entry name" value="B12-binding_domain_containing"/>
    <property type="match status" value="1"/>
</dbReference>